<dbReference type="STRING" id="135208.A0A4Z0A7X9"/>
<dbReference type="AlphaFoldDB" id="A0A4Z0A7X9"/>
<dbReference type="SUPFAM" id="SSF51735">
    <property type="entry name" value="NAD(P)-binding Rossmann-fold domains"/>
    <property type="match status" value="1"/>
</dbReference>
<evidence type="ECO:0000313" key="3">
    <source>
        <dbReference type="Proteomes" id="UP000298061"/>
    </source>
</evidence>
<protein>
    <recommendedName>
        <fullName evidence="1">Enoyl reductase (ER) domain-containing protein</fullName>
    </recommendedName>
</protein>
<dbReference type="SUPFAM" id="SSF50129">
    <property type="entry name" value="GroES-like"/>
    <property type="match status" value="1"/>
</dbReference>
<dbReference type="InterPro" id="IPR047122">
    <property type="entry name" value="Trans-enoyl_RdTase-like"/>
</dbReference>
<evidence type="ECO:0000259" key="1">
    <source>
        <dbReference type="SMART" id="SM00829"/>
    </source>
</evidence>
<dbReference type="InterPro" id="IPR020843">
    <property type="entry name" value="ER"/>
</dbReference>
<sequence length="346" mass="35848">MSSASQKALLIPSKGAEFEVGTRSIPKPGPGEVLVKLHAAALNPLDNIMQKYGLFIESYPAVPGNDGAGTVEELGEGVIGLQKGDRVARGPLTAIPSKYSFDEAATIPLGFATAALGLYDKRGKHGRVNLPSVWSAAGGAELPTPWSAAGRDKYKGHPAVITGGASSVGQFVIQLAKLSGFGPIITTASSRNAEYAKAAGATHVIDYNTTSYADLPAAVAKITSTPVPLIYDVIASPESQKASWAILAPKGTLVVSHDPVVGKLGEEAEDSKRVELVWGSTTDSDWHEIGNDIWAHLTGLLETGAVKPNKVEVLPDGLAGIPAGVERVGQGKVSGVKLVAHPQETA</sequence>
<dbReference type="SMART" id="SM00829">
    <property type="entry name" value="PKS_ER"/>
    <property type="match status" value="1"/>
</dbReference>
<dbReference type="CDD" id="cd08249">
    <property type="entry name" value="enoyl_reductase_like"/>
    <property type="match status" value="1"/>
</dbReference>
<reference evidence="2 3" key="1">
    <citation type="submission" date="2019-02" db="EMBL/GenBank/DDBJ databases">
        <title>Genome sequencing of the rare red list fungi Hericium alpestre (H. flagellum).</title>
        <authorList>
            <person name="Buettner E."/>
            <person name="Kellner H."/>
        </authorList>
    </citation>
    <scope>NUCLEOTIDE SEQUENCE [LARGE SCALE GENOMIC DNA]</scope>
    <source>
        <strain evidence="2 3">DSM 108284</strain>
    </source>
</reference>
<keyword evidence="3" id="KW-1185">Reference proteome</keyword>
<organism evidence="2 3">
    <name type="scientific">Hericium alpestre</name>
    <dbReference type="NCBI Taxonomy" id="135208"/>
    <lineage>
        <taxon>Eukaryota</taxon>
        <taxon>Fungi</taxon>
        <taxon>Dikarya</taxon>
        <taxon>Basidiomycota</taxon>
        <taxon>Agaricomycotina</taxon>
        <taxon>Agaricomycetes</taxon>
        <taxon>Russulales</taxon>
        <taxon>Hericiaceae</taxon>
        <taxon>Hericium</taxon>
    </lineage>
</organism>
<dbReference type="Gene3D" id="3.40.50.720">
    <property type="entry name" value="NAD(P)-binding Rossmann-like Domain"/>
    <property type="match status" value="1"/>
</dbReference>
<dbReference type="InterPro" id="IPR013149">
    <property type="entry name" value="ADH-like_C"/>
</dbReference>
<dbReference type="Gene3D" id="3.90.180.10">
    <property type="entry name" value="Medium-chain alcohol dehydrogenases, catalytic domain"/>
    <property type="match status" value="1"/>
</dbReference>
<feature type="domain" description="Enoyl reductase (ER)" evidence="1">
    <location>
        <begin position="15"/>
        <end position="340"/>
    </location>
</feature>
<dbReference type="GO" id="GO:0016651">
    <property type="term" value="F:oxidoreductase activity, acting on NAD(P)H"/>
    <property type="evidence" value="ECO:0007669"/>
    <property type="project" value="InterPro"/>
</dbReference>
<dbReference type="InterPro" id="IPR011032">
    <property type="entry name" value="GroES-like_sf"/>
</dbReference>
<evidence type="ECO:0000313" key="2">
    <source>
        <dbReference type="EMBL" id="TFY82413.1"/>
    </source>
</evidence>
<dbReference type="OrthoDB" id="3233595at2759"/>
<comment type="caution">
    <text evidence="2">The sequence shown here is derived from an EMBL/GenBank/DDBJ whole genome shotgun (WGS) entry which is preliminary data.</text>
</comment>
<gene>
    <name evidence="2" type="ORF">EWM64_g1605</name>
</gene>
<dbReference type="Pfam" id="PF08240">
    <property type="entry name" value="ADH_N"/>
    <property type="match status" value="1"/>
</dbReference>
<name>A0A4Z0A7X9_9AGAM</name>
<dbReference type="InterPro" id="IPR036291">
    <property type="entry name" value="NAD(P)-bd_dom_sf"/>
</dbReference>
<dbReference type="Pfam" id="PF00107">
    <property type="entry name" value="ADH_zinc_N"/>
    <property type="match status" value="1"/>
</dbReference>
<dbReference type="Proteomes" id="UP000298061">
    <property type="component" value="Unassembled WGS sequence"/>
</dbReference>
<dbReference type="PANTHER" id="PTHR45348:SF2">
    <property type="entry name" value="ZINC-TYPE ALCOHOL DEHYDROGENASE-LIKE PROTEIN C2E1P3.01"/>
    <property type="match status" value="1"/>
</dbReference>
<accession>A0A4Z0A7X9</accession>
<dbReference type="PANTHER" id="PTHR45348">
    <property type="entry name" value="HYPOTHETICAL OXIDOREDUCTASE (EUROFUNG)"/>
    <property type="match status" value="1"/>
</dbReference>
<dbReference type="InterPro" id="IPR013154">
    <property type="entry name" value="ADH-like_N"/>
</dbReference>
<dbReference type="EMBL" id="SFCI01000111">
    <property type="protein sequence ID" value="TFY82413.1"/>
    <property type="molecule type" value="Genomic_DNA"/>
</dbReference>
<proteinExistence type="predicted"/>